<dbReference type="AlphaFoldDB" id="A0A9D1KC45"/>
<protein>
    <submittedName>
        <fullName evidence="2">Uncharacterized protein</fullName>
    </submittedName>
</protein>
<evidence type="ECO:0000313" key="2">
    <source>
        <dbReference type="EMBL" id="HIT36912.1"/>
    </source>
</evidence>
<name>A0A9D1KC45_9FIRM</name>
<dbReference type="EMBL" id="DVKQ01000002">
    <property type="protein sequence ID" value="HIT36912.1"/>
    <property type="molecule type" value="Genomic_DNA"/>
</dbReference>
<gene>
    <name evidence="2" type="ORF">IAB59_00305</name>
</gene>
<accession>A0A9D1KC45</accession>
<evidence type="ECO:0000313" key="3">
    <source>
        <dbReference type="Proteomes" id="UP000886833"/>
    </source>
</evidence>
<sequence>MTKYKMGAIVKNVPKGSEKWYKLAGWKKIDSKKQEAKEAKDDKTDSEKTTTT</sequence>
<feature type="region of interest" description="Disordered" evidence="1">
    <location>
        <begin position="31"/>
        <end position="52"/>
    </location>
</feature>
<organism evidence="2 3">
    <name type="scientific">Candidatus Onthousia faecipullorum</name>
    <dbReference type="NCBI Taxonomy" id="2840887"/>
    <lineage>
        <taxon>Bacteria</taxon>
        <taxon>Bacillati</taxon>
        <taxon>Bacillota</taxon>
        <taxon>Bacilli</taxon>
        <taxon>Candidatus Onthousia</taxon>
    </lineage>
</organism>
<dbReference type="Proteomes" id="UP000886833">
    <property type="component" value="Unassembled WGS sequence"/>
</dbReference>
<evidence type="ECO:0000256" key="1">
    <source>
        <dbReference type="SAM" id="MobiDB-lite"/>
    </source>
</evidence>
<proteinExistence type="predicted"/>
<reference evidence="2" key="1">
    <citation type="submission" date="2020-10" db="EMBL/GenBank/DDBJ databases">
        <authorList>
            <person name="Gilroy R."/>
        </authorList>
    </citation>
    <scope>NUCLEOTIDE SEQUENCE</scope>
    <source>
        <strain evidence="2">CHK195-26880</strain>
    </source>
</reference>
<reference evidence="2" key="2">
    <citation type="journal article" date="2021" name="PeerJ">
        <title>Extensive microbial diversity within the chicken gut microbiome revealed by metagenomics and culture.</title>
        <authorList>
            <person name="Gilroy R."/>
            <person name="Ravi A."/>
            <person name="Getino M."/>
            <person name="Pursley I."/>
            <person name="Horton D.L."/>
            <person name="Alikhan N.F."/>
            <person name="Baker D."/>
            <person name="Gharbi K."/>
            <person name="Hall N."/>
            <person name="Watson M."/>
            <person name="Adriaenssens E.M."/>
            <person name="Foster-Nyarko E."/>
            <person name="Jarju S."/>
            <person name="Secka A."/>
            <person name="Antonio M."/>
            <person name="Oren A."/>
            <person name="Chaudhuri R.R."/>
            <person name="La Ragione R."/>
            <person name="Hildebrand F."/>
            <person name="Pallen M.J."/>
        </authorList>
    </citation>
    <scope>NUCLEOTIDE SEQUENCE</scope>
    <source>
        <strain evidence="2">CHK195-26880</strain>
    </source>
</reference>
<comment type="caution">
    <text evidence="2">The sequence shown here is derived from an EMBL/GenBank/DDBJ whole genome shotgun (WGS) entry which is preliminary data.</text>
</comment>